<dbReference type="PANTHER" id="PTHR28523">
    <property type="entry name" value="CYTOCHROME C OXIDASE ASSEMBLY FACTOR 1"/>
    <property type="match status" value="1"/>
</dbReference>
<dbReference type="Proteomes" id="UP001373714">
    <property type="component" value="Unassembled WGS sequence"/>
</dbReference>
<name>A0AAV9U5H3_9PEZI</name>
<dbReference type="AlphaFoldDB" id="A0AAV9U5H3"/>
<keyword evidence="2" id="KW-1185">Reference proteome</keyword>
<sequence>MSRPILSRLAVAVNRAQFSRACGLSPYRSPVITSTVAATTTARGRVSSTTVFKRTMIAAPKEGGPPLLSRSADRELPDVTPNRRYLLHIPIFLLSMYIAANLLFNYQRSSSSVVSSTLYALRVNPEAREILGDEIAFKAKTIPWIHGTMDQLHGRIDISYKVKGSKGEGTVHFLSVREGGKAGKFKTKRWAVELPDGGVLNLLVDDSVLEQ</sequence>
<comment type="caution">
    <text evidence="1">The sequence shown here is derived from an EMBL/GenBank/DDBJ whole genome shotgun (WGS) entry which is preliminary data.</text>
</comment>
<accession>A0AAV9U5H3</accession>
<reference evidence="1 2" key="1">
    <citation type="submission" date="2019-10" db="EMBL/GenBank/DDBJ databases">
        <authorList>
            <person name="Palmer J.M."/>
        </authorList>
    </citation>
    <scope>NUCLEOTIDE SEQUENCE [LARGE SCALE GENOMIC DNA]</scope>
    <source>
        <strain evidence="1 2">TWF730</strain>
    </source>
</reference>
<dbReference type="InterPro" id="IPR014807">
    <property type="entry name" value="Coa1"/>
</dbReference>
<evidence type="ECO:0000313" key="2">
    <source>
        <dbReference type="Proteomes" id="UP001373714"/>
    </source>
</evidence>
<dbReference type="InterPro" id="IPR042432">
    <property type="entry name" value="Coa1_fungi"/>
</dbReference>
<evidence type="ECO:0000313" key="1">
    <source>
        <dbReference type="EMBL" id="KAK6336015.1"/>
    </source>
</evidence>
<dbReference type="PANTHER" id="PTHR28523:SF1">
    <property type="entry name" value="CYTOCHROME C OXIDASE ASSEMBLY FACTOR 1"/>
    <property type="match status" value="1"/>
</dbReference>
<dbReference type="Pfam" id="PF08695">
    <property type="entry name" value="Coa1"/>
    <property type="match status" value="1"/>
</dbReference>
<dbReference type="GO" id="GO:0005743">
    <property type="term" value="C:mitochondrial inner membrane"/>
    <property type="evidence" value="ECO:0007669"/>
    <property type="project" value="TreeGrafter"/>
</dbReference>
<dbReference type="GO" id="GO:0033617">
    <property type="term" value="P:mitochondrial respiratory chain complex IV assembly"/>
    <property type="evidence" value="ECO:0007669"/>
    <property type="project" value="InterPro"/>
</dbReference>
<organism evidence="1 2">
    <name type="scientific">Orbilia blumenaviensis</name>
    <dbReference type="NCBI Taxonomy" id="1796055"/>
    <lineage>
        <taxon>Eukaryota</taxon>
        <taxon>Fungi</taxon>
        <taxon>Dikarya</taxon>
        <taxon>Ascomycota</taxon>
        <taxon>Pezizomycotina</taxon>
        <taxon>Orbiliomycetes</taxon>
        <taxon>Orbiliales</taxon>
        <taxon>Orbiliaceae</taxon>
        <taxon>Orbilia</taxon>
    </lineage>
</organism>
<dbReference type="EMBL" id="JAVHNS010000014">
    <property type="protein sequence ID" value="KAK6336015.1"/>
    <property type="molecule type" value="Genomic_DNA"/>
</dbReference>
<gene>
    <name evidence="1" type="ORF">TWF730_003387</name>
</gene>
<protein>
    <submittedName>
        <fullName evidence="1">Uncharacterized protein</fullName>
    </submittedName>
</protein>
<proteinExistence type="predicted"/>